<dbReference type="PANTHER" id="PTHR13367:SF3">
    <property type="entry name" value="TUMOR NECROSIS FACTOR ALPHA-INDUCED PROTEIN 3"/>
    <property type="match status" value="1"/>
</dbReference>
<dbReference type="GO" id="GO:0035523">
    <property type="term" value="P:protein K29-linked deubiquitination"/>
    <property type="evidence" value="ECO:0007669"/>
    <property type="project" value="TreeGrafter"/>
</dbReference>
<dbReference type="OrthoDB" id="10064699at2759"/>
<dbReference type="GO" id="GO:0030177">
    <property type="term" value="P:positive regulation of Wnt signaling pathway"/>
    <property type="evidence" value="ECO:0007669"/>
    <property type="project" value="TreeGrafter"/>
</dbReference>
<keyword evidence="10" id="KW-0863">Zinc-finger</keyword>
<evidence type="ECO:0000256" key="3">
    <source>
        <dbReference type="ARBA" id="ARBA00004496"/>
    </source>
</evidence>
<accession>A0A8T3CMU0</accession>
<dbReference type="SMART" id="SM00259">
    <property type="entry name" value="ZnF_A20"/>
    <property type="match status" value="6"/>
</dbReference>
<dbReference type="CDD" id="cd22766">
    <property type="entry name" value="OTU_TNFAIP3"/>
    <property type="match status" value="1"/>
</dbReference>
<dbReference type="GO" id="GO:0070530">
    <property type="term" value="F:K63-linked polyubiquitin modification-dependent protein binding"/>
    <property type="evidence" value="ECO:0007669"/>
    <property type="project" value="TreeGrafter"/>
</dbReference>
<sequence length="735" mass="82129">MSQGHNFLPKFLFVSNLLKAMKIREQVPNDVVKPSASGGVIPHLRSLHRHTVEMLPMGQFTPAFSSLLQSVILDRTMQTSLEQENKLNWCKEVKSLVPLRTNGDGNCLLHAASQYMLGVQDTDLVLRKALYAALRDTDTRNFRMRFQTQLLQSQEFTQTGLRYSTLNWEEEWEKVVQMASPGCSRNGLQYDSLEDIHIFILANILRRPIIIIADQVVRSMKSGCSFSPLGVGGVYLPLHWPPGECYRYPIVLGYDSQHFAPLITVRDSPAEIRAVPLASPARGGFEELKAHFLLEKEQQQKSRLIGQYLSLLELPVTGPCLQATQTIHAARLDEGNLPEEMDLMEDYLQLVTHEYKRWEEDRQPCWPHPQRPPPFSVSQLSLVEIRCATPRCAYYVSVETQPHCHECFERRRAGEQGAEPSTGTTPSPRSAPPTAPSLSLYSETHAMKCKTAGCLFTLSVERQGLCERCYSARERPHDPPPLCSLCHQEAPHLSNGLCPVCLQWTARDRAGPTADSSQGSRAGGGDSSLSALHRQSTIGQPCKRSGCQYYGTPEKLGFCTICYVDYQTNHRPDSTAAPRLGPSSAALHSTPRCLSRDCNAPGLPMCEGYCNRCFVKEQGLRLHRAGVRAPRGPRSPTLGTRAAHLRQTQTQTRLQCSRSNCKNASAGWPELCSECQGRGGREGRRAHAHAHTHAHAHAHKDTPKTCRTQGCDHYANQDKQGYCNECDHFKQIYSP</sequence>
<evidence type="ECO:0000256" key="8">
    <source>
        <dbReference type="ARBA" id="ARBA00022670"/>
    </source>
</evidence>
<protein>
    <recommendedName>
        <fullName evidence="5">ubiquitinyl hydrolase 1</fullName>
        <ecNumber evidence="5">3.4.19.12</ecNumber>
    </recommendedName>
</protein>
<evidence type="ECO:0000256" key="16">
    <source>
        <dbReference type="SAM" id="MobiDB-lite"/>
    </source>
</evidence>
<dbReference type="Pfam" id="PF01754">
    <property type="entry name" value="zf-A20"/>
    <property type="match status" value="4"/>
</dbReference>
<keyword evidence="13" id="KW-0788">Thiol protease</keyword>
<dbReference type="GO" id="GO:0004843">
    <property type="term" value="F:cysteine-type deubiquitinase activity"/>
    <property type="evidence" value="ECO:0007669"/>
    <property type="project" value="UniProtKB-EC"/>
</dbReference>
<proteinExistence type="inferred from homology"/>
<evidence type="ECO:0000256" key="13">
    <source>
        <dbReference type="ARBA" id="ARBA00022807"/>
    </source>
</evidence>
<dbReference type="GO" id="GO:0071947">
    <property type="term" value="P:protein deubiquitination involved in ubiquitin-dependent protein catabolic process"/>
    <property type="evidence" value="ECO:0007669"/>
    <property type="project" value="TreeGrafter"/>
</dbReference>
<dbReference type="PANTHER" id="PTHR13367">
    <property type="entry name" value="UBIQUITIN THIOESTERASE"/>
    <property type="match status" value="1"/>
</dbReference>
<comment type="caution">
    <text evidence="19">The sequence shown here is derived from an EMBL/GenBank/DDBJ whole genome shotgun (WGS) entry which is preliminary data.</text>
</comment>
<dbReference type="EC" id="3.4.19.12" evidence="5"/>
<keyword evidence="12" id="KW-0378">Hydrolase</keyword>
<dbReference type="PROSITE" id="PS50802">
    <property type="entry name" value="OTU"/>
    <property type="match status" value="1"/>
</dbReference>
<name>A0A8T3CMU0_9TELE</name>
<evidence type="ECO:0000256" key="7">
    <source>
        <dbReference type="ARBA" id="ARBA00022553"/>
    </source>
</evidence>
<dbReference type="InterPro" id="IPR051346">
    <property type="entry name" value="OTU_Deubiquitinase"/>
</dbReference>
<evidence type="ECO:0000256" key="14">
    <source>
        <dbReference type="ARBA" id="ARBA00022833"/>
    </source>
</evidence>
<evidence type="ECO:0000313" key="19">
    <source>
        <dbReference type="EMBL" id="KAI1886413.1"/>
    </source>
</evidence>
<evidence type="ECO:0000256" key="11">
    <source>
        <dbReference type="ARBA" id="ARBA00022786"/>
    </source>
</evidence>
<reference evidence="19" key="1">
    <citation type="submission" date="2021-01" db="EMBL/GenBank/DDBJ databases">
        <authorList>
            <person name="Zahm M."/>
            <person name="Roques C."/>
            <person name="Cabau C."/>
            <person name="Klopp C."/>
            <person name="Donnadieu C."/>
            <person name="Jouanno E."/>
            <person name="Lampietro C."/>
            <person name="Louis A."/>
            <person name="Herpin A."/>
            <person name="Echchiki A."/>
            <person name="Berthelot C."/>
            <person name="Parey E."/>
            <person name="Roest-Crollius H."/>
            <person name="Braasch I."/>
            <person name="Postlethwait J."/>
            <person name="Bobe J."/>
            <person name="Montfort J."/>
            <person name="Bouchez O."/>
            <person name="Begum T."/>
            <person name="Mejri S."/>
            <person name="Adams A."/>
            <person name="Chen W.-J."/>
            <person name="Guiguen Y."/>
        </authorList>
    </citation>
    <scope>NUCLEOTIDE SEQUENCE</scope>
    <source>
        <tissue evidence="19">Blood</tissue>
    </source>
</reference>
<evidence type="ECO:0000256" key="10">
    <source>
        <dbReference type="ARBA" id="ARBA00022771"/>
    </source>
</evidence>
<comment type="similarity">
    <text evidence="4">Belongs to the peptidase C64 family.</text>
</comment>
<dbReference type="Pfam" id="PF02338">
    <property type="entry name" value="OTU"/>
    <property type="match status" value="1"/>
</dbReference>
<evidence type="ECO:0000256" key="15">
    <source>
        <dbReference type="ARBA" id="ARBA00023242"/>
    </source>
</evidence>
<dbReference type="InterPro" id="IPR003323">
    <property type="entry name" value="OTU_dom"/>
</dbReference>
<gene>
    <name evidence="19" type="ORF">AGOR_G00213760</name>
</gene>
<evidence type="ECO:0000256" key="6">
    <source>
        <dbReference type="ARBA" id="ARBA00022490"/>
    </source>
</evidence>
<comment type="subcellular location">
    <subcellularLocation>
        <location evidence="3">Cytoplasm</location>
    </subcellularLocation>
    <subcellularLocation>
        <location evidence="2">Nucleus</location>
    </subcellularLocation>
</comment>
<evidence type="ECO:0000256" key="1">
    <source>
        <dbReference type="ARBA" id="ARBA00000707"/>
    </source>
</evidence>
<feature type="domain" description="A20-type" evidence="18">
    <location>
        <begin position="536"/>
        <end position="571"/>
    </location>
</feature>
<dbReference type="GO" id="GO:0016477">
    <property type="term" value="P:cell migration"/>
    <property type="evidence" value="ECO:0007669"/>
    <property type="project" value="TreeGrafter"/>
</dbReference>
<keyword evidence="9" id="KW-0479">Metal-binding</keyword>
<keyword evidence="14" id="KW-0862">Zinc</keyword>
<evidence type="ECO:0000256" key="4">
    <source>
        <dbReference type="ARBA" id="ARBA00005865"/>
    </source>
</evidence>
<keyword evidence="6" id="KW-0963">Cytoplasm</keyword>
<evidence type="ECO:0000259" key="18">
    <source>
        <dbReference type="PROSITE" id="PS51036"/>
    </source>
</evidence>
<keyword evidence="8" id="KW-0645">Protease</keyword>
<dbReference type="GO" id="GO:0005634">
    <property type="term" value="C:nucleus"/>
    <property type="evidence" value="ECO:0007669"/>
    <property type="project" value="UniProtKB-SubCell"/>
</dbReference>
<dbReference type="GO" id="GO:0008270">
    <property type="term" value="F:zinc ion binding"/>
    <property type="evidence" value="ECO:0007669"/>
    <property type="project" value="UniProtKB-KW"/>
</dbReference>
<dbReference type="EMBL" id="JAERUA010000020">
    <property type="protein sequence ID" value="KAI1886413.1"/>
    <property type="molecule type" value="Genomic_DNA"/>
</dbReference>
<comment type="catalytic activity">
    <reaction evidence="1">
        <text>Thiol-dependent hydrolysis of ester, thioester, amide, peptide and isopeptide bonds formed by the C-terminal Gly of ubiquitin (a 76-residue protein attached to proteins as an intracellular targeting signal).</text>
        <dbReference type="EC" id="3.4.19.12"/>
    </reaction>
</comment>
<keyword evidence="20" id="KW-1185">Reference proteome</keyword>
<dbReference type="Gene3D" id="1.20.5.4770">
    <property type="match status" value="1"/>
</dbReference>
<keyword evidence="7" id="KW-0597">Phosphoprotein</keyword>
<evidence type="ECO:0000256" key="5">
    <source>
        <dbReference type="ARBA" id="ARBA00012759"/>
    </source>
</evidence>
<feature type="domain" description="A20-type" evidence="18">
    <location>
        <begin position="700"/>
        <end position="735"/>
    </location>
</feature>
<dbReference type="GO" id="GO:1990168">
    <property type="term" value="P:protein K33-linked deubiquitination"/>
    <property type="evidence" value="ECO:0007669"/>
    <property type="project" value="TreeGrafter"/>
</dbReference>
<evidence type="ECO:0000259" key="17">
    <source>
        <dbReference type="PROSITE" id="PS50802"/>
    </source>
</evidence>
<feature type="domain" description="OTU" evidence="17">
    <location>
        <begin position="96"/>
        <end position="265"/>
    </location>
</feature>
<keyword evidence="15" id="KW-0539">Nucleus</keyword>
<keyword evidence="11" id="KW-0833">Ubl conjugation pathway</keyword>
<evidence type="ECO:0000256" key="9">
    <source>
        <dbReference type="ARBA" id="ARBA00022723"/>
    </source>
</evidence>
<evidence type="ECO:0000313" key="20">
    <source>
        <dbReference type="Proteomes" id="UP000829720"/>
    </source>
</evidence>
<dbReference type="Gene3D" id="4.10.240.30">
    <property type="match status" value="3"/>
</dbReference>
<dbReference type="Proteomes" id="UP000829720">
    <property type="component" value="Unassembled WGS sequence"/>
</dbReference>
<evidence type="ECO:0000256" key="12">
    <source>
        <dbReference type="ARBA" id="ARBA00022801"/>
    </source>
</evidence>
<dbReference type="FunFam" id="3.90.70.80:FF:000011">
    <property type="entry name" value="tumor necrosis factor alpha-induced protein 3"/>
    <property type="match status" value="1"/>
</dbReference>
<organism evidence="19 20">
    <name type="scientific">Albula goreensis</name>
    <dbReference type="NCBI Taxonomy" id="1534307"/>
    <lineage>
        <taxon>Eukaryota</taxon>
        <taxon>Metazoa</taxon>
        <taxon>Chordata</taxon>
        <taxon>Craniata</taxon>
        <taxon>Vertebrata</taxon>
        <taxon>Euteleostomi</taxon>
        <taxon>Actinopterygii</taxon>
        <taxon>Neopterygii</taxon>
        <taxon>Teleostei</taxon>
        <taxon>Albuliformes</taxon>
        <taxon>Albulidae</taxon>
        <taxon>Albula</taxon>
    </lineage>
</organism>
<dbReference type="GO" id="GO:0003677">
    <property type="term" value="F:DNA binding"/>
    <property type="evidence" value="ECO:0007669"/>
    <property type="project" value="InterPro"/>
</dbReference>
<dbReference type="GO" id="GO:0007010">
    <property type="term" value="P:cytoskeleton organization"/>
    <property type="evidence" value="ECO:0007669"/>
    <property type="project" value="TreeGrafter"/>
</dbReference>
<dbReference type="InterPro" id="IPR002653">
    <property type="entry name" value="Znf_A20"/>
</dbReference>
<dbReference type="PROSITE" id="PS51036">
    <property type="entry name" value="ZF_A20"/>
    <property type="match status" value="3"/>
</dbReference>
<evidence type="ECO:0000256" key="2">
    <source>
        <dbReference type="ARBA" id="ARBA00004123"/>
    </source>
</evidence>
<feature type="region of interest" description="Disordered" evidence="16">
    <location>
        <begin position="415"/>
        <end position="437"/>
    </location>
</feature>
<dbReference type="GO" id="GO:0005737">
    <property type="term" value="C:cytoplasm"/>
    <property type="evidence" value="ECO:0007669"/>
    <property type="project" value="UniProtKB-SubCell"/>
</dbReference>
<dbReference type="AlphaFoldDB" id="A0A8T3CMU0"/>
<feature type="domain" description="A20-type" evidence="18">
    <location>
        <begin position="443"/>
        <end position="478"/>
    </location>
</feature>